<dbReference type="Gene3D" id="4.10.60.10">
    <property type="entry name" value="Zinc finger, CCHC-type"/>
    <property type="match status" value="1"/>
</dbReference>
<dbReference type="Ensembl" id="ENSGWIT00000036301.1">
    <property type="protein sequence ID" value="ENSGWIP00000033359.1"/>
    <property type="gene ID" value="ENSGWIG00000017172.1"/>
</dbReference>
<dbReference type="Ensembl" id="ENSGWIT00000031779.1">
    <property type="protein sequence ID" value="ENSGWIP00000029110.1"/>
    <property type="gene ID" value="ENSGWIG00000015204.1"/>
</dbReference>
<name>A0A8C5E809_GOUWI</name>
<dbReference type="SMART" id="SM00343">
    <property type="entry name" value="ZnF_C2HC"/>
    <property type="match status" value="1"/>
</dbReference>
<dbReference type="Proteomes" id="UP000694680">
    <property type="component" value="Chromosome 22"/>
</dbReference>
<protein>
    <recommendedName>
        <fullName evidence="3">CCHC-type domain-containing protein</fullName>
    </recommendedName>
</protein>
<dbReference type="PROSITE" id="PS50158">
    <property type="entry name" value="ZF_CCHC"/>
    <property type="match status" value="1"/>
</dbReference>
<dbReference type="Ensembl" id="ENSGWIT00000019681.1">
    <property type="protein sequence ID" value="ENSGWIP00000017842.1"/>
    <property type="gene ID" value="ENSGWIG00000009911.1"/>
</dbReference>
<reference evidence="4" key="1">
    <citation type="submission" date="2020-06" db="EMBL/GenBank/DDBJ databases">
        <authorList>
            <consortium name="Wellcome Sanger Institute Data Sharing"/>
        </authorList>
    </citation>
    <scope>NUCLEOTIDE SEQUENCE [LARGE SCALE GENOMIC DNA]</scope>
</reference>
<dbReference type="GO" id="GO:0003676">
    <property type="term" value="F:nucleic acid binding"/>
    <property type="evidence" value="ECO:0007669"/>
    <property type="project" value="InterPro"/>
</dbReference>
<evidence type="ECO:0000256" key="1">
    <source>
        <dbReference type="PROSITE-ProRule" id="PRU00047"/>
    </source>
</evidence>
<dbReference type="Proteomes" id="UP000694680">
    <property type="component" value="Chromosome 1"/>
</dbReference>
<dbReference type="SUPFAM" id="SSF57756">
    <property type="entry name" value="Retrovirus zinc finger-like domains"/>
    <property type="match status" value="1"/>
</dbReference>
<dbReference type="Pfam" id="PF00098">
    <property type="entry name" value="zf-CCHC"/>
    <property type="match status" value="1"/>
</dbReference>
<organism evidence="4 5">
    <name type="scientific">Gouania willdenowi</name>
    <name type="common">Blunt-snouted clingfish</name>
    <name type="synonym">Lepadogaster willdenowi</name>
    <dbReference type="NCBI Taxonomy" id="441366"/>
    <lineage>
        <taxon>Eukaryota</taxon>
        <taxon>Metazoa</taxon>
        <taxon>Chordata</taxon>
        <taxon>Craniata</taxon>
        <taxon>Vertebrata</taxon>
        <taxon>Euteleostomi</taxon>
        <taxon>Actinopterygii</taxon>
        <taxon>Neopterygii</taxon>
        <taxon>Teleostei</taxon>
        <taxon>Neoteleostei</taxon>
        <taxon>Acanthomorphata</taxon>
        <taxon>Ovalentaria</taxon>
        <taxon>Blenniimorphae</taxon>
        <taxon>Blenniiformes</taxon>
        <taxon>Gobiesocoidei</taxon>
        <taxon>Gobiesocidae</taxon>
        <taxon>Gobiesocinae</taxon>
        <taxon>Gouania</taxon>
    </lineage>
</organism>
<feature type="domain" description="CCHC-type" evidence="3">
    <location>
        <begin position="28"/>
        <end position="42"/>
    </location>
</feature>
<dbReference type="Ensembl" id="ENSGWIT00000037371.1">
    <property type="protein sequence ID" value="ENSGWIP00000034285.1"/>
    <property type="gene ID" value="ENSGWIG00000017724.1"/>
</dbReference>
<sequence length="64" mass="7313">MKALQPSKQEFGAPPPSKAKRTFDGKPRCFRCDQRGHIARYCTAILPKATHSEQRTTQLEQQEL</sequence>
<reference evidence="4" key="2">
    <citation type="submission" date="2025-05" db="UniProtKB">
        <authorList>
            <consortium name="Ensembl"/>
        </authorList>
    </citation>
    <scope>IDENTIFICATION</scope>
</reference>
<evidence type="ECO:0000259" key="3">
    <source>
        <dbReference type="PROSITE" id="PS50158"/>
    </source>
</evidence>
<evidence type="ECO:0000313" key="5">
    <source>
        <dbReference type="Proteomes" id="UP000694680"/>
    </source>
</evidence>
<keyword evidence="1" id="KW-0479">Metal-binding</keyword>
<dbReference type="InterPro" id="IPR036875">
    <property type="entry name" value="Znf_CCHC_sf"/>
</dbReference>
<dbReference type="InterPro" id="IPR001878">
    <property type="entry name" value="Znf_CCHC"/>
</dbReference>
<evidence type="ECO:0000313" key="4">
    <source>
        <dbReference type="Ensembl" id="ENSGWIP00000017842.1"/>
    </source>
</evidence>
<dbReference type="AlphaFoldDB" id="A0A8C5E809"/>
<accession>A0A8C5E809</accession>
<keyword evidence="1" id="KW-0862">Zinc</keyword>
<keyword evidence="1" id="KW-0863">Zinc-finger</keyword>
<dbReference type="GO" id="GO:0008270">
    <property type="term" value="F:zinc ion binding"/>
    <property type="evidence" value="ECO:0007669"/>
    <property type="project" value="UniProtKB-KW"/>
</dbReference>
<dbReference type="Ensembl" id="ENSGWIT00000019679.1">
    <property type="protein sequence ID" value="ENSGWIP00000017840.1"/>
    <property type="gene ID" value="ENSGWIG00000009909.1"/>
</dbReference>
<dbReference type="Proteomes" id="UP000694680">
    <property type="component" value="Unassembled WGS sequence"/>
</dbReference>
<evidence type="ECO:0000256" key="2">
    <source>
        <dbReference type="SAM" id="MobiDB-lite"/>
    </source>
</evidence>
<proteinExistence type="predicted"/>
<keyword evidence="5" id="KW-1185">Reference proteome</keyword>
<feature type="region of interest" description="Disordered" evidence="2">
    <location>
        <begin position="1"/>
        <end position="26"/>
    </location>
</feature>